<keyword evidence="2" id="KW-1185">Reference proteome</keyword>
<evidence type="ECO:0000313" key="2">
    <source>
        <dbReference type="Proteomes" id="UP001055811"/>
    </source>
</evidence>
<protein>
    <submittedName>
        <fullName evidence="1">Uncharacterized protein</fullName>
    </submittedName>
</protein>
<gene>
    <name evidence="1" type="ORF">L2E82_30255</name>
</gene>
<organism evidence="1 2">
    <name type="scientific">Cichorium intybus</name>
    <name type="common">Chicory</name>
    <dbReference type="NCBI Taxonomy" id="13427"/>
    <lineage>
        <taxon>Eukaryota</taxon>
        <taxon>Viridiplantae</taxon>
        <taxon>Streptophyta</taxon>
        <taxon>Embryophyta</taxon>
        <taxon>Tracheophyta</taxon>
        <taxon>Spermatophyta</taxon>
        <taxon>Magnoliopsida</taxon>
        <taxon>eudicotyledons</taxon>
        <taxon>Gunneridae</taxon>
        <taxon>Pentapetalae</taxon>
        <taxon>asterids</taxon>
        <taxon>campanulids</taxon>
        <taxon>Asterales</taxon>
        <taxon>Asteraceae</taxon>
        <taxon>Cichorioideae</taxon>
        <taxon>Cichorieae</taxon>
        <taxon>Cichoriinae</taxon>
        <taxon>Cichorium</taxon>
    </lineage>
</organism>
<reference evidence="2" key="1">
    <citation type="journal article" date="2022" name="Mol. Ecol. Resour.">
        <title>The genomes of chicory, endive, great burdock and yacon provide insights into Asteraceae palaeo-polyploidization history and plant inulin production.</title>
        <authorList>
            <person name="Fan W."/>
            <person name="Wang S."/>
            <person name="Wang H."/>
            <person name="Wang A."/>
            <person name="Jiang F."/>
            <person name="Liu H."/>
            <person name="Zhao H."/>
            <person name="Xu D."/>
            <person name="Zhang Y."/>
        </authorList>
    </citation>
    <scope>NUCLEOTIDE SEQUENCE [LARGE SCALE GENOMIC DNA]</scope>
    <source>
        <strain evidence="2">cv. Punajuju</strain>
    </source>
</reference>
<evidence type="ECO:0000313" key="1">
    <source>
        <dbReference type="EMBL" id="KAI3739843.1"/>
    </source>
</evidence>
<sequence>MKPCATHHVKDEAVKRNSNRSWVEISRKGTIHKVDLSGVSPSGCRVTLQLSFDFWYVYILIKGDYIYPDQYEYYENPADNYYEDDCNNGSFDDNGWRTEESSQPEYSAIWAQFLELMGRNVVEEEVVGDNAPPDSAAFDVFEKVDNVDLVMSEPIPSPDDMVETVIGKGGVDDNTTPDRVIFENFEHFENKDLVMGDFIPPPDKTSCSLLVLIHLLDDDQEDDDNDVVFENNKHDFFGTHDPFMNGKLDVINTIDEDIRKHPDILPSNPILLENFYWYCRPKRQAVDNIQDTSRKRGAKQSLGAAMGVLHVKPGILKRYRRKDRAWRFKATSKHSCKIIRKQQPGSSRGTSKLFNPGNLEYIINEGTAVTGNQRSQMAYDPP</sequence>
<reference evidence="1 2" key="2">
    <citation type="journal article" date="2022" name="Mol. Ecol. Resour.">
        <title>The genomes of chicory, endive, great burdock and yacon provide insights into Asteraceae paleo-polyploidization history and plant inulin production.</title>
        <authorList>
            <person name="Fan W."/>
            <person name="Wang S."/>
            <person name="Wang H."/>
            <person name="Wang A."/>
            <person name="Jiang F."/>
            <person name="Liu H."/>
            <person name="Zhao H."/>
            <person name="Xu D."/>
            <person name="Zhang Y."/>
        </authorList>
    </citation>
    <scope>NUCLEOTIDE SEQUENCE [LARGE SCALE GENOMIC DNA]</scope>
    <source>
        <strain evidence="2">cv. Punajuju</strain>
        <tissue evidence="1">Leaves</tissue>
    </source>
</reference>
<comment type="caution">
    <text evidence="1">The sequence shown here is derived from an EMBL/GenBank/DDBJ whole genome shotgun (WGS) entry which is preliminary data.</text>
</comment>
<proteinExistence type="predicted"/>
<dbReference type="EMBL" id="CM042013">
    <property type="protein sequence ID" value="KAI3739843.1"/>
    <property type="molecule type" value="Genomic_DNA"/>
</dbReference>
<name>A0ACB9D065_CICIN</name>
<accession>A0ACB9D065</accession>
<dbReference type="Proteomes" id="UP001055811">
    <property type="component" value="Linkage Group LG05"/>
</dbReference>